<dbReference type="GO" id="GO:0003677">
    <property type="term" value="F:DNA binding"/>
    <property type="evidence" value="ECO:0007669"/>
    <property type="project" value="InterPro"/>
</dbReference>
<dbReference type="SUPFAM" id="SSF88946">
    <property type="entry name" value="Sigma2 domain of RNA polymerase sigma factors"/>
    <property type="match status" value="1"/>
</dbReference>
<dbReference type="NCBIfam" id="TIGR02985">
    <property type="entry name" value="Sig70_bacteroi1"/>
    <property type="match status" value="1"/>
</dbReference>
<dbReference type="SMART" id="SM00421">
    <property type="entry name" value="HTH_LUXR"/>
    <property type="match status" value="1"/>
</dbReference>
<evidence type="ECO:0000256" key="4">
    <source>
        <dbReference type="ARBA" id="ARBA00023163"/>
    </source>
</evidence>
<dbReference type="InterPro" id="IPR007627">
    <property type="entry name" value="RNA_pol_sigma70_r2"/>
</dbReference>
<dbReference type="GO" id="GO:0016987">
    <property type="term" value="F:sigma factor activity"/>
    <property type="evidence" value="ECO:0007669"/>
    <property type="project" value="UniProtKB-KW"/>
</dbReference>
<sequence length="181" mass="20673">MNKPLNHSSVKEVFYQYYPPLCLFAGRLVNNEEAAADITEEVFIKLWHKQPDFSKYKNIKAVLYIAVKNACLNYLQQQKRNTARQYAFAYFTQNESEGCIQNEIIRAEILREVYAALQQLPKEQRRVMQLLFTEGLDSKAVAAALNISIHTVKKHKLNGLKAIRKKLGVPGLIIIAALAHV</sequence>
<evidence type="ECO:0000256" key="3">
    <source>
        <dbReference type="ARBA" id="ARBA00023082"/>
    </source>
</evidence>
<keyword evidence="2" id="KW-0805">Transcription regulation</keyword>
<dbReference type="OrthoDB" id="656273at2"/>
<evidence type="ECO:0000259" key="5">
    <source>
        <dbReference type="SMART" id="SM00421"/>
    </source>
</evidence>
<evidence type="ECO:0000256" key="1">
    <source>
        <dbReference type="ARBA" id="ARBA00010641"/>
    </source>
</evidence>
<keyword evidence="7" id="KW-1185">Reference proteome</keyword>
<dbReference type="InterPro" id="IPR036388">
    <property type="entry name" value="WH-like_DNA-bd_sf"/>
</dbReference>
<dbReference type="NCBIfam" id="TIGR02937">
    <property type="entry name" value="sigma70-ECF"/>
    <property type="match status" value="1"/>
</dbReference>
<protein>
    <submittedName>
        <fullName evidence="6">RNA polymerase sigma-70 factor, ECF subfamily</fullName>
    </submittedName>
</protein>
<dbReference type="InterPro" id="IPR014327">
    <property type="entry name" value="RNA_pol_sigma70_bacteroid"/>
</dbReference>
<reference evidence="6 7" key="1">
    <citation type="submission" date="2016-10" db="EMBL/GenBank/DDBJ databases">
        <authorList>
            <person name="de Groot N.N."/>
        </authorList>
    </citation>
    <scope>NUCLEOTIDE SEQUENCE [LARGE SCALE GENOMIC DNA]</scope>
    <source>
        <strain evidence="6 7">DSM 28286</strain>
    </source>
</reference>
<dbReference type="EMBL" id="FOXQ01000008">
    <property type="protein sequence ID" value="SFQ31289.1"/>
    <property type="molecule type" value="Genomic_DNA"/>
</dbReference>
<accession>A0A1I5XH38</accession>
<dbReference type="Gene3D" id="1.10.10.10">
    <property type="entry name" value="Winged helix-like DNA-binding domain superfamily/Winged helix DNA-binding domain"/>
    <property type="match status" value="1"/>
</dbReference>
<dbReference type="InterPro" id="IPR013324">
    <property type="entry name" value="RNA_pol_sigma_r3/r4-like"/>
</dbReference>
<dbReference type="Proteomes" id="UP000199031">
    <property type="component" value="Unassembled WGS sequence"/>
</dbReference>
<dbReference type="PANTHER" id="PTHR43133">
    <property type="entry name" value="RNA POLYMERASE ECF-TYPE SIGMA FACTO"/>
    <property type="match status" value="1"/>
</dbReference>
<keyword evidence="4" id="KW-0804">Transcription</keyword>
<dbReference type="AlphaFoldDB" id="A0A1I5XH38"/>
<dbReference type="InterPro" id="IPR013249">
    <property type="entry name" value="RNA_pol_sigma70_r4_t2"/>
</dbReference>
<dbReference type="Pfam" id="PF04542">
    <property type="entry name" value="Sigma70_r2"/>
    <property type="match status" value="1"/>
</dbReference>
<dbReference type="InterPro" id="IPR014284">
    <property type="entry name" value="RNA_pol_sigma-70_dom"/>
</dbReference>
<proteinExistence type="inferred from homology"/>
<dbReference type="SUPFAM" id="SSF88659">
    <property type="entry name" value="Sigma3 and sigma4 domains of RNA polymerase sigma factors"/>
    <property type="match status" value="1"/>
</dbReference>
<name>A0A1I5XH38_9BACT</name>
<comment type="similarity">
    <text evidence="1">Belongs to the sigma-70 factor family. ECF subfamily.</text>
</comment>
<dbReference type="Gene3D" id="1.10.1740.10">
    <property type="match status" value="1"/>
</dbReference>
<dbReference type="InterPro" id="IPR039425">
    <property type="entry name" value="RNA_pol_sigma-70-like"/>
</dbReference>
<dbReference type="GO" id="GO:0006352">
    <property type="term" value="P:DNA-templated transcription initiation"/>
    <property type="evidence" value="ECO:0007669"/>
    <property type="project" value="InterPro"/>
</dbReference>
<evidence type="ECO:0000313" key="6">
    <source>
        <dbReference type="EMBL" id="SFQ31289.1"/>
    </source>
</evidence>
<dbReference type="STRING" id="1465490.SAMN05444277_108193"/>
<gene>
    <name evidence="6" type="ORF">SAMN05444277_108193</name>
</gene>
<dbReference type="InterPro" id="IPR000792">
    <property type="entry name" value="Tscrpt_reg_LuxR_C"/>
</dbReference>
<evidence type="ECO:0000256" key="2">
    <source>
        <dbReference type="ARBA" id="ARBA00023015"/>
    </source>
</evidence>
<evidence type="ECO:0000313" key="7">
    <source>
        <dbReference type="Proteomes" id="UP000199031"/>
    </source>
</evidence>
<keyword evidence="3" id="KW-0731">Sigma factor</keyword>
<dbReference type="PANTHER" id="PTHR43133:SF46">
    <property type="entry name" value="RNA POLYMERASE SIGMA-70 FACTOR ECF SUBFAMILY"/>
    <property type="match status" value="1"/>
</dbReference>
<feature type="domain" description="HTH luxR-type" evidence="5">
    <location>
        <begin position="117"/>
        <end position="179"/>
    </location>
</feature>
<organism evidence="6 7">
    <name type="scientific">Parafilimonas terrae</name>
    <dbReference type="NCBI Taxonomy" id="1465490"/>
    <lineage>
        <taxon>Bacteria</taxon>
        <taxon>Pseudomonadati</taxon>
        <taxon>Bacteroidota</taxon>
        <taxon>Chitinophagia</taxon>
        <taxon>Chitinophagales</taxon>
        <taxon>Chitinophagaceae</taxon>
        <taxon>Parafilimonas</taxon>
    </lineage>
</organism>
<dbReference type="Pfam" id="PF08281">
    <property type="entry name" value="Sigma70_r4_2"/>
    <property type="match status" value="1"/>
</dbReference>
<dbReference type="RefSeq" id="WP_090659735.1">
    <property type="nucleotide sequence ID" value="NZ_FOXQ01000008.1"/>
</dbReference>
<dbReference type="InterPro" id="IPR013325">
    <property type="entry name" value="RNA_pol_sigma_r2"/>
</dbReference>